<dbReference type="RefSeq" id="WP_237869789.1">
    <property type="nucleotide sequence ID" value="NZ_JAKLTR010000003.1"/>
</dbReference>
<gene>
    <name evidence="1" type="ORF">LZZ85_06335</name>
</gene>
<keyword evidence="2" id="KW-1185">Reference proteome</keyword>
<dbReference type="Proteomes" id="UP001165367">
    <property type="component" value="Unassembled WGS sequence"/>
</dbReference>
<accession>A0ABS9KNL9</accession>
<reference evidence="1" key="1">
    <citation type="submission" date="2022-01" db="EMBL/GenBank/DDBJ databases">
        <authorList>
            <person name="Jo J.-H."/>
            <person name="Im W.-T."/>
        </authorList>
    </citation>
    <scope>NUCLEOTIDE SEQUENCE</scope>
    <source>
        <strain evidence="1">NA20</strain>
    </source>
</reference>
<proteinExistence type="predicted"/>
<evidence type="ECO:0000313" key="2">
    <source>
        <dbReference type="Proteomes" id="UP001165367"/>
    </source>
</evidence>
<name>A0ABS9KNL9_9BACT</name>
<protein>
    <recommendedName>
        <fullName evidence="3">Outer membrane protein beta-barrel domain-containing protein</fullName>
    </recommendedName>
</protein>
<dbReference type="EMBL" id="JAKLTR010000003">
    <property type="protein sequence ID" value="MCG2613889.1"/>
    <property type="molecule type" value="Genomic_DNA"/>
</dbReference>
<evidence type="ECO:0008006" key="3">
    <source>
        <dbReference type="Google" id="ProtNLM"/>
    </source>
</evidence>
<comment type="caution">
    <text evidence="1">The sequence shown here is derived from an EMBL/GenBank/DDBJ whole genome shotgun (WGS) entry which is preliminary data.</text>
</comment>
<sequence length="304" mass="34495">MKSLLLLICGTAILSGRPVIGQQFYNTWFYNYNWVWEGGAGAGFMNCLTDLGGRKGNGGRFLKDIDWRSTKPAVSAYLTATYKDVLSLKLDHQSGNISAADSVLKRTDPDPGGRYGRNLHFRSRIHEWQLSVETHPLFWKLTDESEIPFWSPYILAGISLFSFDPEAKIGGTWHKLHPLRLEGQGFSEYNGRKPYRRKQLSIPLGVGLRYETGPLFNVKLELSYRILFTDHLDDVSTSYIDATLFATYLDASQAEVAKHLYNRMGEIQPGRSFSVGEQRGSDKNNDAYFSILLKLGYVFRSRVK</sequence>
<organism evidence="1 2">
    <name type="scientific">Terrimonas ginsenosidimutans</name>
    <dbReference type="NCBI Taxonomy" id="2908004"/>
    <lineage>
        <taxon>Bacteria</taxon>
        <taxon>Pseudomonadati</taxon>
        <taxon>Bacteroidota</taxon>
        <taxon>Chitinophagia</taxon>
        <taxon>Chitinophagales</taxon>
        <taxon>Chitinophagaceae</taxon>
        <taxon>Terrimonas</taxon>
    </lineage>
</organism>
<evidence type="ECO:0000313" key="1">
    <source>
        <dbReference type="EMBL" id="MCG2613889.1"/>
    </source>
</evidence>